<feature type="domain" description="Tripartite ATP-independent periplasmic transporters DctQ component" evidence="10">
    <location>
        <begin position="22"/>
        <end position="150"/>
    </location>
</feature>
<keyword evidence="2 9" id="KW-0813">Transport</keyword>
<dbReference type="EMBL" id="AP022853">
    <property type="protein sequence ID" value="BCB28311.1"/>
    <property type="molecule type" value="Genomic_DNA"/>
</dbReference>
<name>A0A6F8VGM1_9PROT</name>
<keyword evidence="7 9" id="KW-0472">Membrane</keyword>
<gene>
    <name evidence="11" type="ORF">SKTS_31970</name>
</gene>
<comment type="subcellular location">
    <subcellularLocation>
        <location evidence="1 9">Cell inner membrane</location>
        <topology evidence="1 9">Multi-pass membrane protein</topology>
    </subcellularLocation>
</comment>
<feature type="transmembrane region" description="Helical" evidence="9">
    <location>
        <begin position="45"/>
        <end position="63"/>
    </location>
</feature>
<dbReference type="PANTHER" id="PTHR35011">
    <property type="entry name" value="2,3-DIKETO-L-GULONATE TRAP TRANSPORTER SMALL PERMEASE PROTEIN YIAM"/>
    <property type="match status" value="1"/>
</dbReference>
<evidence type="ECO:0000259" key="10">
    <source>
        <dbReference type="Pfam" id="PF04290"/>
    </source>
</evidence>
<evidence type="ECO:0000256" key="3">
    <source>
        <dbReference type="ARBA" id="ARBA00022475"/>
    </source>
</evidence>
<evidence type="ECO:0000256" key="2">
    <source>
        <dbReference type="ARBA" id="ARBA00022448"/>
    </source>
</evidence>
<feature type="transmembrane region" description="Helical" evidence="9">
    <location>
        <begin position="123"/>
        <end position="144"/>
    </location>
</feature>
<dbReference type="PANTHER" id="PTHR35011:SF2">
    <property type="entry name" value="2,3-DIKETO-L-GULONATE TRAP TRANSPORTER SMALL PERMEASE PROTEIN YIAM"/>
    <property type="match status" value="1"/>
</dbReference>
<reference evidence="12" key="1">
    <citation type="submission" date="2020-03" db="EMBL/GenBank/DDBJ databases">
        <title>Complete genome sequence of sulfur-oxidizing bacterium skT11.</title>
        <authorList>
            <person name="Kanda M."/>
            <person name="Kojima H."/>
            <person name="Fukui M."/>
        </authorList>
    </citation>
    <scope>NUCLEOTIDE SEQUENCE [LARGE SCALE GENOMIC DNA]</scope>
    <source>
        <strain evidence="12">skT11</strain>
    </source>
</reference>
<evidence type="ECO:0000313" key="12">
    <source>
        <dbReference type="Proteomes" id="UP000502260"/>
    </source>
</evidence>
<organism evidence="11 12">
    <name type="scientific">Sulfurimicrobium lacus</name>
    <dbReference type="NCBI Taxonomy" id="2715678"/>
    <lineage>
        <taxon>Bacteria</taxon>
        <taxon>Pseudomonadati</taxon>
        <taxon>Pseudomonadota</taxon>
        <taxon>Betaproteobacteria</taxon>
        <taxon>Nitrosomonadales</taxon>
        <taxon>Sulfuricellaceae</taxon>
        <taxon>Sulfurimicrobium</taxon>
    </lineage>
</organism>
<evidence type="ECO:0000256" key="9">
    <source>
        <dbReference type="RuleBase" id="RU369079"/>
    </source>
</evidence>
<evidence type="ECO:0000256" key="5">
    <source>
        <dbReference type="ARBA" id="ARBA00022692"/>
    </source>
</evidence>
<keyword evidence="4 9" id="KW-0997">Cell inner membrane</keyword>
<feature type="transmembrane region" description="Helical" evidence="9">
    <location>
        <begin position="84"/>
        <end position="111"/>
    </location>
</feature>
<dbReference type="Proteomes" id="UP000502260">
    <property type="component" value="Chromosome"/>
</dbReference>
<comment type="similarity">
    <text evidence="8 9">Belongs to the TRAP transporter small permease family.</text>
</comment>
<dbReference type="RefSeq" id="WP_173067483.1">
    <property type="nucleotide sequence ID" value="NZ_AP022853.1"/>
</dbReference>
<evidence type="ECO:0000313" key="11">
    <source>
        <dbReference type="EMBL" id="BCB28311.1"/>
    </source>
</evidence>
<dbReference type="InterPro" id="IPR007387">
    <property type="entry name" value="TRAP_DctQ"/>
</dbReference>
<proteinExistence type="inferred from homology"/>
<evidence type="ECO:0000256" key="7">
    <source>
        <dbReference type="ARBA" id="ARBA00023136"/>
    </source>
</evidence>
<comment type="subunit">
    <text evidence="9">The complex comprises the extracytoplasmic solute receptor protein and the two transmembrane proteins.</text>
</comment>
<keyword evidence="6 9" id="KW-1133">Transmembrane helix</keyword>
<dbReference type="GO" id="GO:0015740">
    <property type="term" value="P:C4-dicarboxylate transport"/>
    <property type="evidence" value="ECO:0007669"/>
    <property type="project" value="TreeGrafter"/>
</dbReference>
<evidence type="ECO:0000256" key="8">
    <source>
        <dbReference type="ARBA" id="ARBA00038436"/>
    </source>
</evidence>
<sequence>MFNRFLNHLEEWLISSFMAAATLVAFAAVVMRYTTGGGISWAQELTIYLFIWMAKFGAAYGVRTGIHIGVDFVVNAANPPIRRILIITAMSLGVTFTGVIAFFGARWVIFIYGTGQVSPDLEWPMWIIYLAIPLGSGLMCYRFIQAMILFLKTGLLHSHTQGMAGAAQEEKEALP</sequence>
<protein>
    <recommendedName>
        <fullName evidence="9">TRAP transporter small permease protein</fullName>
    </recommendedName>
</protein>
<evidence type="ECO:0000256" key="4">
    <source>
        <dbReference type="ARBA" id="ARBA00022519"/>
    </source>
</evidence>
<dbReference type="GO" id="GO:0022857">
    <property type="term" value="F:transmembrane transporter activity"/>
    <property type="evidence" value="ECO:0007669"/>
    <property type="project" value="UniProtKB-UniRule"/>
</dbReference>
<dbReference type="Pfam" id="PF04290">
    <property type="entry name" value="DctQ"/>
    <property type="match status" value="1"/>
</dbReference>
<feature type="transmembrane region" description="Helical" evidence="9">
    <location>
        <begin position="12"/>
        <end position="33"/>
    </location>
</feature>
<accession>A0A6F8VGM1</accession>
<evidence type="ECO:0000256" key="6">
    <source>
        <dbReference type="ARBA" id="ARBA00022989"/>
    </source>
</evidence>
<dbReference type="GO" id="GO:0005886">
    <property type="term" value="C:plasma membrane"/>
    <property type="evidence" value="ECO:0007669"/>
    <property type="project" value="UniProtKB-SubCell"/>
</dbReference>
<dbReference type="KEGG" id="slac:SKTS_31970"/>
<comment type="function">
    <text evidence="9">Part of the tripartite ATP-independent periplasmic (TRAP) transport system.</text>
</comment>
<keyword evidence="5 9" id="KW-0812">Transmembrane</keyword>
<dbReference type="AlphaFoldDB" id="A0A6F8VGM1"/>
<evidence type="ECO:0000256" key="1">
    <source>
        <dbReference type="ARBA" id="ARBA00004429"/>
    </source>
</evidence>
<keyword evidence="3" id="KW-1003">Cell membrane</keyword>
<dbReference type="InterPro" id="IPR055348">
    <property type="entry name" value="DctQ"/>
</dbReference>
<keyword evidence="12" id="KW-1185">Reference proteome</keyword>